<evidence type="ECO:0000313" key="6">
    <source>
        <dbReference type="Proteomes" id="UP000228751"/>
    </source>
</evidence>
<dbReference type="GO" id="GO:0044718">
    <property type="term" value="P:siderophore transmembrane transport"/>
    <property type="evidence" value="ECO:0007669"/>
    <property type="project" value="TreeGrafter"/>
</dbReference>
<reference evidence="5 6" key="1">
    <citation type="submission" date="2017-10" db="EMBL/GenBank/DDBJ databases">
        <title>Genomic analysis of the genus Acetobacter.</title>
        <authorList>
            <person name="Kim K.H."/>
            <person name="Chun B.H."/>
            <person name="Son A.R."/>
            <person name="Jeon C.O."/>
        </authorList>
    </citation>
    <scope>NUCLEOTIDE SEQUENCE [LARGE SCALE GENOMIC DNA]</scope>
    <source>
        <strain evidence="5 6">LHT 2458</strain>
    </source>
</reference>
<keyword evidence="2" id="KW-0472">Membrane</keyword>
<keyword evidence="5" id="KW-0675">Receptor</keyword>
<proteinExistence type="inferred from homology"/>
<dbReference type="SUPFAM" id="SSF56935">
    <property type="entry name" value="Porins"/>
    <property type="match status" value="1"/>
</dbReference>
<feature type="non-terminal residue" evidence="5">
    <location>
        <position position="314"/>
    </location>
</feature>
<dbReference type="Proteomes" id="UP000228751">
    <property type="component" value="Unassembled WGS sequence"/>
</dbReference>
<comment type="caution">
    <text evidence="5">The sequence shown here is derived from an EMBL/GenBank/DDBJ whole genome shotgun (WGS) entry which is preliminary data.</text>
</comment>
<organism evidence="5 6">
    <name type="scientific">Acetobacter pomorum</name>
    <dbReference type="NCBI Taxonomy" id="65959"/>
    <lineage>
        <taxon>Bacteria</taxon>
        <taxon>Pseudomonadati</taxon>
        <taxon>Pseudomonadota</taxon>
        <taxon>Alphaproteobacteria</taxon>
        <taxon>Acetobacterales</taxon>
        <taxon>Acetobacteraceae</taxon>
        <taxon>Acetobacter</taxon>
    </lineage>
</organism>
<dbReference type="AlphaFoldDB" id="A0A2G4RDY7"/>
<evidence type="ECO:0000313" key="5">
    <source>
        <dbReference type="EMBL" id="PHY94776.1"/>
    </source>
</evidence>
<name>A0A2G4RDY7_9PROT</name>
<keyword evidence="2" id="KW-0998">Cell outer membrane</keyword>
<keyword evidence="6" id="KW-1185">Reference proteome</keyword>
<feature type="chain" id="PRO_5013680195" evidence="3">
    <location>
        <begin position="29"/>
        <end position="314"/>
    </location>
</feature>
<keyword evidence="2" id="KW-0813">Transport</keyword>
<dbReference type="GO" id="GO:0015344">
    <property type="term" value="F:siderophore uptake transmembrane transporter activity"/>
    <property type="evidence" value="ECO:0007669"/>
    <property type="project" value="TreeGrafter"/>
</dbReference>
<sequence>MFRTVYFSLPFYGTMIAGAIFSATTTYAAVGTEKPRPPLSKRVLPASRTKKNPVKIEQILVMGLSRSSALTRPAGQTTYSSGRENFANQVGQNVADMVVTIPGVSFTQGNGPRDTVVSVRGSGDRQSYGLKNLQVLEDGFPMTQPDGTARADLIDPHAYQGVDVFEGPASTLYGNYAINGAINFRTRKGADIHGLELGSDFGSFGMFNNYATLGFGNRHYDLMILGSDVRGNGFIANSRYNTSTENVRLRVNLTSADRLILKFVNNVTDAFLPARLSLNQYRTNPYQQGCTNASSAATGCASVNLLVNGRYGAK</sequence>
<keyword evidence="2" id="KW-0812">Transmembrane</keyword>
<evidence type="ECO:0000256" key="2">
    <source>
        <dbReference type="PROSITE-ProRule" id="PRU01360"/>
    </source>
</evidence>
<keyword evidence="2" id="KW-1134">Transmembrane beta strand</keyword>
<dbReference type="InterPro" id="IPR037066">
    <property type="entry name" value="Plug_dom_sf"/>
</dbReference>
<evidence type="ECO:0000256" key="3">
    <source>
        <dbReference type="SAM" id="SignalP"/>
    </source>
</evidence>
<dbReference type="Gene3D" id="2.170.130.10">
    <property type="entry name" value="TonB-dependent receptor, plug domain"/>
    <property type="match status" value="1"/>
</dbReference>
<dbReference type="PROSITE" id="PS52016">
    <property type="entry name" value="TONB_DEPENDENT_REC_3"/>
    <property type="match status" value="1"/>
</dbReference>
<accession>A0A2G4RDY7</accession>
<dbReference type="InterPro" id="IPR012910">
    <property type="entry name" value="Plug_dom"/>
</dbReference>
<feature type="domain" description="TonB-dependent receptor plug" evidence="4">
    <location>
        <begin position="76"/>
        <end position="181"/>
    </location>
</feature>
<dbReference type="PANTHER" id="PTHR30069">
    <property type="entry name" value="TONB-DEPENDENT OUTER MEMBRANE RECEPTOR"/>
    <property type="match status" value="1"/>
</dbReference>
<keyword evidence="1 3" id="KW-0732">Signal</keyword>
<dbReference type="GO" id="GO:0009279">
    <property type="term" value="C:cell outer membrane"/>
    <property type="evidence" value="ECO:0007669"/>
    <property type="project" value="UniProtKB-SubCell"/>
</dbReference>
<evidence type="ECO:0000256" key="1">
    <source>
        <dbReference type="ARBA" id="ARBA00022729"/>
    </source>
</evidence>
<comment type="subcellular location">
    <subcellularLocation>
        <location evidence="2">Cell outer membrane</location>
        <topology evidence="2">Multi-pass membrane protein</topology>
    </subcellularLocation>
</comment>
<evidence type="ECO:0000259" key="4">
    <source>
        <dbReference type="Pfam" id="PF07715"/>
    </source>
</evidence>
<dbReference type="EMBL" id="PEBQ01000066">
    <property type="protein sequence ID" value="PHY94776.1"/>
    <property type="molecule type" value="Genomic_DNA"/>
</dbReference>
<protein>
    <submittedName>
        <fullName evidence="5">TonB-dependent receptor</fullName>
    </submittedName>
</protein>
<dbReference type="PANTHER" id="PTHR30069:SF29">
    <property type="entry name" value="HEMOGLOBIN AND HEMOGLOBIN-HAPTOGLOBIN-BINDING PROTEIN 1-RELATED"/>
    <property type="match status" value="1"/>
</dbReference>
<feature type="signal peptide" evidence="3">
    <location>
        <begin position="1"/>
        <end position="28"/>
    </location>
</feature>
<gene>
    <name evidence="5" type="ORF">CSR02_04490</name>
</gene>
<dbReference type="RefSeq" id="WP_244176780.1">
    <property type="nucleotide sequence ID" value="NZ_PEBQ01000066.1"/>
</dbReference>
<dbReference type="Pfam" id="PF07715">
    <property type="entry name" value="Plug"/>
    <property type="match status" value="1"/>
</dbReference>
<dbReference type="InterPro" id="IPR039426">
    <property type="entry name" value="TonB-dep_rcpt-like"/>
</dbReference>
<comment type="similarity">
    <text evidence="2">Belongs to the TonB-dependent receptor family.</text>
</comment>